<dbReference type="Gene3D" id="1.20.1250.20">
    <property type="entry name" value="MFS general substrate transporter like domains"/>
    <property type="match status" value="1"/>
</dbReference>
<feature type="transmembrane region" description="Helical" evidence="2">
    <location>
        <begin position="237"/>
        <end position="256"/>
    </location>
</feature>
<dbReference type="PANTHER" id="PTHR10686:SF18">
    <property type="entry name" value="IP11787P-RELATED"/>
    <property type="match status" value="1"/>
</dbReference>
<dbReference type="PANTHER" id="PTHR10686">
    <property type="entry name" value="FOLATE TRANSPORTER"/>
    <property type="match status" value="1"/>
</dbReference>
<evidence type="ECO:0000313" key="3">
    <source>
        <dbReference type="EMBL" id="KAF4739546.1"/>
    </source>
</evidence>
<reference evidence="3 4" key="1">
    <citation type="submission" date="2020-04" db="EMBL/GenBank/DDBJ databases">
        <title>Perkinsus olseni comparative genomics.</title>
        <authorList>
            <person name="Bogema D.R."/>
        </authorList>
    </citation>
    <scope>NUCLEOTIDE SEQUENCE [LARGE SCALE GENOMIC DNA]</scope>
    <source>
        <strain evidence="3 4">ATCC PRA-207</strain>
    </source>
</reference>
<dbReference type="InterPro" id="IPR036259">
    <property type="entry name" value="MFS_trans_sf"/>
</dbReference>
<accession>A0A7J6T517</accession>
<protein>
    <submittedName>
        <fullName evidence="3">Uncharacterized protein</fullName>
    </submittedName>
</protein>
<feature type="transmembrane region" description="Helical" evidence="2">
    <location>
        <begin position="320"/>
        <end position="339"/>
    </location>
</feature>
<keyword evidence="2" id="KW-1133">Transmembrane helix</keyword>
<organism evidence="3 4">
    <name type="scientific">Perkinsus olseni</name>
    <name type="common">Perkinsus atlanticus</name>
    <dbReference type="NCBI Taxonomy" id="32597"/>
    <lineage>
        <taxon>Eukaryota</taxon>
        <taxon>Sar</taxon>
        <taxon>Alveolata</taxon>
        <taxon>Perkinsozoa</taxon>
        <taxon>Perkinsea</taxon>
        <taxon>Perkinsida</taxon>
        <taxon>Perkinsidae</taxon>
        <taxon>Perkinsus</taxon>
    </lineage>
</organism>
<feature type="transmembrane region" description="Helical" evidence="2">
    <location>
        <begin position="416"/>
        <end position="444"/>
    </location>
</feature>
<sequence length="490" mass="55514">MFPNILRSSSTSSGMSSINITTTQSLKQPDVSETSYADYGVGSPVKQLDEKKWAMWFDTWIGGFKVPTGPDGYKPFWYEASLCCAYTFLMAFKPADPHITTYLREIKGFTDKEINSEIYPWNTYACIPFLLISGCLSEFVGYKLSLILGALGRLTMRALLLFGTTVTEMKFMEITYAFGTAAEKIFYGYLFHVVSNENYQKLTSMNLATYAIAHTLSGVVGDVLLDACHVSYTSLQWVSAGSVLLAVIVALFLTSVKRDKAPRPKAVWRTMKWVYEDKVYALIFFWWVLGNCVFVLVELYEFSLYDMMMVDKGTEKNYNGTVIAIAQLVASASSLSVAVPRILKATYYHQHLAVGAMGIWCILALTLMIWYDRIIPMCIGFILYYLGYHFINAFVSAETGRVVNKHIKGEDNVNSGCYASIVMFNNLTAYILSTILSLLMFTWFQIDLRVVYKILWVLQLSFQVVFMILAVLLYLWFKRNSVPNDVQSTT</sequence>
<feature type="transmembrane region" description="Helical" evidence="2">
    <location>
        <begin position="374"/>
        <end position="395"/>
    </location>
</feature>
<comment type="similarity">
    <text evidence="1">Belongs to the reduced folate carrier (RFC) transporter (TC 2.A.48) family.</text>
</comment>
<dbReference type="InterPro" id="IPR002666">
    <property type="entry name" value="Folate_carrier"/>
</dbReference>
<evidence type="ECO:0000256" key="2">
    <source>
        <dbReference type="SAM" id="Phobius"/>
    </source>
</evidence>
<gene>
    <name evidence="3" type="ORF">FOZ63_026995</name>
</gene>
<evidence type="ECO:0000256" key="1">
    <source>
        <dbReference type="ARBA" id="ARBA00005773"/>
    </source>
</evidence>
<comment type="caution">
    <text evidence="3">The sequence shown here is derived from an EMBL/GenBank/DDBJ whole genome shotgun (WGS) entry which is preliminary data.</text>
</comment>
<dbReference type="SUPFAM" id="SSF103473">
    <property type="entry name" value="MFS general substrate transporter"/>
    <property type="match status" value="1"/>
</dbReference>
<proteinExistence type="inferred from homology"/>
<keyword evidence="4" id="KW-1185">Reference proteome</keyword>
<name>A0A7J6T517_PEROL</name>
<evidence type="ECO:0000313" key="4">
    <source>
        <dbReference type="Proteomes" id="UP000553632"/>
    </source>
</evidence>
<keyword evidence="2" id="KW-0812">Transmembrane</keyword>
<dbReference type="GO" id="GO:0005886">
    <property type="term" value="C:plasma membrane"/>
    <property type="evidence" value="ECO:0007669"/>
    <property type="project" value="TreeGrafter"/>
</dbReference>
<dbReference type="Pfam" id="PF01770">
    <property type="entry name" value="Folate_carrier"/>
    <property type="match status" value="2"/>
</dbReference>
<feature type="transmembrane region" description="Helical" evidence="2">
    <location>
        <begin position="456"/>
        <end position="477"/>
    </location>
</feature>
<dbReference type="Proteomes" id="UP000553632">
    <property type="component" value="Unassembled WGS sequence"/>
</dbReference>
<dbReference type="EMBL" id="JABANO010013853">
    <property type="protein sequence ID" value="KAF4739546.1"/>
    <property type="molecule type" value="Genomic_DNA"/>
</dbReference>
<feature type="transmembrane region" description="Helical" evidence="2">
    <location>
        <begin position="207"/>
        <end position="225"/>
    </location>
</feature>
<keyword evidence="2" id="KW-0472">Membrane</keyword>
<feature type="transmembrane region" description="Helical" evidence="2">
    <location>
        <begin position="279"/>
        <end position="300"/>
    </location>
</feature>
<feature type="transmembrane region" description="Helical" evidence="2">
    <location>
        <begin position="351"/>
        <end position="368"/>
    </location>
</feature>
<dbReference type="GO" id="GO:0090482">
    <property type="term" value="F:vitamin transmembrane transporter activity"/>
    <property type="evidence" value="ECO:0007669"/>
    <property type="project" value="InterPro"/>
</dbReference>
<dbReference type="AlphaFoldDB" id="A0A7J6T517"/>